<dbReference type="EMBL" id="FOAD01000008">
    <property type="protein sequence ID" value="SEL78280.1"/>
    <property type="molecule type" value="Genomic_DNA"/>
</dbReference>
<dbReference type="PANTHER" id="PTHR21666">
    <property type="entry name" value="PEPTIDASE-RELATED"/>
    <property type="match status" value="1"/>
</dbReference>
<protein>
    <submittedName>
        <fullName evidence="2">Peptidase family M23</fullName>
    </submittedName>
</protein>
<dbReference type="InterPro" id="IPR011055">
    <property type="entry name" value="Dup_hybrid_motif"/>
</dbReference>
<gene>
    <name evidence="2" type="ORF">SAMN04488691_10819</name>
</gene>
<dbReference type="CDD" id="cd12797">
    <property type="entry name" value="M23_peptidase"/>
    <property type="match status" value="1"/>
</dbReference>
<dbReference type="AlphaFoldDB" id="A0A1H7T031"/>
<proteinExistence type="predicted"/>
<evidence type="ECO:0000313" key="2">
    <source>
        <dbReference type="EMBL" id="SEL78280.1"/>
    </source>
</evidence>
<evidence type="ECO:0000259" key="1">
    <source>
        <dbReference type="Pfam" id="PF01551"/>
    </source>
</evidence>
<dbReference type="SUPFAM" id="SSF51261">
    <property type="entry name" value="Duplicated hybrid motif"/>
    <property type="match status" value="1"/>
</dbReference>
<dbReference type="Gene3D" id="2.70.70.10">
    <property type="entry name" value="Glucose Permease (Domain IIA)"/>
    <property type="match status" value="1"/>
</dbReference>
<dbReference type="Pfam" id="PF01551">
    <property type="entry name" value="Peptidase_M23"/>
    <property type="match status" value="1"/>
</dbReference>
<dbReference type="Proteomes" id="UP000183894">
    <property type="component" value="Unassembled WGS sequence"/>
</dbReference>
<dbReference type="PANTHER" id="PTHR21666:SF270">
    <property type="entry name" value="MUREIN HYDROLASE ACTIVATOR ENVC"/>
    <property type="match status" value="1"/>
</dbReference>
<sequence length="405" mass="45861">MQEAAHLRKKTDAQSGELISYHNYNIASKCVAAGRADSPERKQRIQRQPIELQYVSTSTSHPFGSSGSAIDRTLSRIGNACWRLGFLGFLGLFEHLQWLWQPLEFAQVFNALFLLFLVPPILGSAQYMWKYTRSESEQAESSTEDDPTDWMTTGYEPHPLKLLQTLVFMIHPNTVVRGTAQLFGSLVVLVRYRGRLPTPSEYETTVDYTLPFRGEWTVHSGSPDPDYSHSWFPVQQRYAYDFVKTDEHGQTHDGTSGPESFYCFDEPVTAPADGTVIRSLDGHRDHHRTTGWLDPLQYRLAGNCVVIKHAPTEYSFLGHLKEGSVCVSEGDTVSRGEEIGRCGHSGNSTEPHLHFQIQDNPRFYLSASLPLQFTEIAVEGRDGDTESRESTYIHCGQLVQNWIRR</sequence>
<evidence type="ECO:0000313" key="3">
    <source>
        <dbReference type="Proteomes" id="UP000183894"/>
    </source>
</evidence>
<feature type="domain" description="M23ase beta-sheet core" evidence="1">
    <location>
        <begin position="265"/>
        <end position="360"/>
    </location>
</feature>
<dbReference type="InterPro" id="IPR016047">
    <property type="entry name" value="M23ase_b-sheet_dom"/>
</dbReference>
<dbReference type="GO" id="GO:0004222">
    <property type="term" value="F:metalloendopeptidase activity"/>
    <property type="evidence" value="ECO:0007669"/>
    <property type="project" value="TreeGrafter"/>
</dbReference>
<reference evidence="2 3" key="1">
    <citation type="submission" date="2016-10" db="EMBL/GenBank/DDBJ databases">
        <authorList>
            <person name="de Groot N.N."/>
        </authorList>
    </citation>
    <scope>NUCLEOTIDE SEQUENCE [LARGE SCALE GENOMIC DNA]</scope>
    <source>
        <strain evidence="2 3">CDM_5</strain>
    </source>
</reference>
<name>A0A1H7T031_HALLR</name>
<dbReference type="InterPro" id="IPR050570">
    <property type="entry name" value="Cell_wall_metabolism_enzyme"/>
</dbReference>
<accession>A0A1H7T031</accession>
<organism evidence="2 3">
    <name type="scientific">Haloferax larsenii</name>
    <dbReference type="NCBI Taxonomy" id="302484"/>
    <lineage>
        <taxon>Archaea</taxon>
        <taxon>Methanobacteriati</taxon>
        <taxon>Methanobacteriota</taxon>
        <taxon>Stenosarchaea group</taxon>
        <taxon>Halobacteria</taxon>
        <taxon>Halobacteriales</taxon>
        <taxon>Haloferacaceae</taxon>
        <taxon>Haloferax</taxon>
    </lineage>
</organism>